<dbReference type="eggNOG" id="ENOG502T12U">
    <property type="taxonomic scope" value="Eukaryota"/>
</dbReference>
<dbReference type="InParanoid" id="A0A0P0XIR8"/>
<reference evidence="1 2" key="3">
    <citation type="journal article" date="2013" name="Rice">
        <title>Improvement of the Oryza sativa Nipponbare reference genome using next generation sequence and optical map data.</title>
        <authorList>
            <person name="Kawahara Y."/>
            <person name="de la Bastide M."/>
            <person name="Hamilton J.P."/>
            <person name="Kanamori H."/>
            <person name="McCombie W.R."/>
            <person name="Ouyang S."/>
            <person name="Schwartz D.C."/>
            <person name="Tanaka T."/>
            <person name="Wu J."/>
            <person name="Zhou S."/>
            <person name="Childs K.L."/>
            <person name="Davidson R.M."/>
            <person name="Lin H."/>
            <person name="Quesada-Ocampo L."/>
            <person name="Vaillancourt B."/>
            <person name="Sakai H."/>
            <person name="Lee S.S."/>
            <person name="Kim J."/>
            <person name="Numa H."/>
            <person name="Itoh T."/>
            <person name="Buell C.R."/>
            <person name="Matsumoto T."/>
        </authorList>
    </citation>
    <scope>NUCLEOTIDE SEQUENCE [LARGE SCALE GENOMIC DNA]</scope>
    <source>
        <strain evidence="2">cv. Nipponbare</strain>
    </source>
</reference>
<reference evidence="1 2" key="2">
    <citation type="journal article" date="2013" name="Plant Cell Physiol.">
        <title>Rice Annotation Project Database (RAP-DB): an integrative and interactive database for rice genomics.</title>
        <authorList>
            <person name="Sakai H."/>
            <person name="Lee S.S."/>
            <person name="Tanaka T."/>
            <person name="Numa H."/>
            <person name="Kim J."/>
            <person name="Kawahara Y."/>
            <person name="Wakimoto H."/>
            <person name="Yang C.C."/>
            <person name="Iwamoto M."/>
            <person name="Abe T."/>
            <person name="Yamada Y."/>
            <person name="Muto A."/>
            <person name="Inokuchi H."/>
            <person name="Ikemura T."/>
            <person name="Matsumoto T."/>
            <person name="Sasaki T."/>
            <person name="Itoh T."/>
        </authorList>
    </citation>
    <scope>NUCLEOTIDE SEQUENCE [LARGE SCALE GENOMIC DNA]</scope>
    <source>
        <strain evidence="2">cv. Nipponbare</strain>
    </source>
</reference>
<name>A0A0P0XIR8_ORYSJ</name>
<dbReference type="OMA" id="RVWIHLE"/>
<dbReference type="PaxDb" id="39947-A0A0P0XIR8"/>
<gene>
    <name evidence="1" type="ordered locus">Os08g0532350</name>
    <name evidence="1" type="ORF">OSNPB_080532350</name>
</gene>
<keyword evidence="2" id="KW-1185">Reference proteome</keyword>
<evidence type="ECO:0000313" key="2">
    <source>
        <dbReference type="Proteomes" id="UP000059680"/>
    </source>
</evidence>
<sequence>MTIQLSLTIVQTEHVVLHIEEEEVGEANSTNLGELEGVLVGAGAEGSGDEDEHAALRPRRLAVDGVDVVVALREGEGAELAGDGGGAEKLLALEGEHGPVLVQRHQRRPVRVERPVVVLHERLRHRVRVHGVSPLSLA</sequence>
<evidence type="ECO:0000313" key="1">
    <source>
        <dbReference type="EMBL" id="BAT06406.1"/>
    </source>
</evidence>
<dbReference type="Proteomes" id="UP000059680">
    <property type="component" value="Chromosome 8"/>
</dbReference>
<protein>
    <submittedName>
        <fullName evidence="1">Os08g0532350 protein</fullName>
    </submittedName>
</protein>
<dbReference type="FunCoup" id="A0A0P0XIR8">
    <property type="interactions" value="31"/>
</dbReference>
<proteinExistence type="predicted"/>
<dbReference type="AlphaFoldDB" id="A0A0P0XIR8"/>
<reference evidence="2" key="1">
    <citation type="journal article" date="2005" name="Nature">
        <title>The map-based sequence of the rice genome.</title>
        <authorList>
            <consortium name="International rice genome sequencing project (IRGSP)"/>
            <person name="Matsumoto T."/>
            <person name="Wu J."/>
            <person name="Kanamori H."/>
            <person name="Katayose Y."/>
            <person name="Fujisawa M."/>
            <person name="Namiki N."/>
            <person name="Mizuno H."/>
            <person name="Yamamoto K."/>
            <person name="Antonio B.A."/>
            <person name="Baba T."/>
            <person name="Sakata K."/>
            <person name="Nagamura Y."/>
            <person name="Aoki H."/>
            <person name="Arikawa K."/>
            <person name="Arita K."/>
            <person name="Bito T."/>
            <person name="Chiden Y."/>
            <person name="Fujitsuka N."/>
            <person name="Fukunaka R."/>
            <person name="Hamada M."/>
            <person name="Harada C."/>
            <person name="Hayashi A."/>
            <person name="Hijishita S."/>
            <person name="Honda M."/>
            <person name="Hosokawa S."/>
            <person name="Ichikawa Y."/>
            <person name="Idonuma A."/>
            <person name="Iijima M."/>
            <person name="Ikeda M."/>
            <person name="Ikeno M."/>
            <person name="Ito K."/>
            <person name="Ito S."/>
            <person name="Ito T."/>
            <person name="Ito Y."/>
            <person name="Ito Y."/>
            <person name="Iwabuchi A."/>
            <person name="Kamiya K."/>
            <person name="Karasawa W."/>
            <person name="Kurita K."/>
            <person name="Katagiri S."/>
            <person name="Kikuta A."/>
            <person name="Kobayashi H."/>
            <person name="Kobayashi N."/>
            <person name="Machita K."/>
            <person name="Maehara T."/>
            <person name="Masukawa M."/>
            <person name="Mizubayashi T."/>
            <person name="Mukai Y."/>
            <person name="Nagasaki H."/>
            <person name="Nagata Y."/>
            <person name="Naito S."/>
            <person name="Nakashima M."/>
            <person name="Nakama Y."/>
            <person name="Nakamichi Y."/>
            <person name="Nakamura M."/>
            <person name="Meguro A."/>
            <person name="Negishi M."/>
            <person name="Ohta I."/>
            <person name="Ohta T."/>
            <person name="Okamoto M."/>
            <person name="Ono N."/>
            <person name="Saji S."/>
            <person name="Sakaguchi M."/>
            <person name="Sakai K."/>
            <person name="Shibata M."/>
            <person name="Shimokawa T."/>
            <person name="Song J."/>
            <person name="Takazaki Y."/>
            <person name="Terasawa K."/>
            <person name="Tsugane M."/>
            <person name="Tsuji K."/>
            <person name="Ueda S."/>
            <person name="Waki K."/>
            <person name="Yamagata H."/>
            <person name="Yamamoto M."/>
            <person name="Yamamoto S."/>
            <person name="Yamane H."/>
            <person name="Yoshiki S."/>
            <person name="Yoshihara R."/>
            <person name="Yukawa K."/>
            <person name="Zhong H."/>
            <person name="Yano M."/>
            <person name="Yuan Q."/>
            <person name="Ouyang S."/>
            <person name="Liu J."/>
            <person name="Jones K.M."/>
            <person name="Gansberger K."/>
            <person name="Moffat K."/>
            <person name="Hill J."/>
            <person name="Bera J."/>
            <person name="Fadrosh D."/>
            <person name="Jin S."/>
            <person name="Johri S."/>
            <person name="Kim M."/>
            <person name="Overton L."/>
            <person name="Reardon M."/>
            <person name="Tsitrin T."/>
            <person name="Vuong H."/>
            <person name="Weaver B."/>
            <person name="Ciecko A."/>
            <person name="Tallon L."/>
            <person name="Jackson J."/>
            <person name="Pai G."/>
            <person name="Aken S.V."/>
            <person name="Utterback T."/>
            <person name="Reidmuller S."/>
            <person name="Feldblyum T."/>
            <person name="Hsiao J."/>
            <person name="Zismann V."/>
            <person name="Iobst S."/>
            <person name="de Vazeille A.R."/>
            <person name="Buell C.R."/>
            <person name="Ying K."/>
            <person name="Li Y."/>
            <person name="Lu T."/>
            <person name="Huang Y."/>
            <person name="Zhao Q."/>
            <person name="Feng Q."/>
            <person name="Zhang L."/>
            <person name="Zhu J."/>
            <person name="Weng Q."/>
            <person name="Mu J."/>
            <person name="Lu Y."/>
            <person name="Fan D."/>
            <person name="Liu Y."/>
            <person name="Guan J."/>
            <person name="Zhang Y."/>
            <person name="Yu S."/>
            <person name="Liu X."/>
            <person name="Zhang Y."/>
            <person name="Hong G."/>
            <person name="Han B."/>
            <person name="Choisne N."/>
            <person name="Demange N."/>
            <person name="Orjeda G."/>
            <person name="Samain S."/>
            <person name="Cattolico L."/>
            <person name="Pelletier E."/>
            <person name="Couloux A."/>
            <person name="Segurens B."/>
            <person name="Wincker P."/>
            <person name="D'Hont A."/>
            <person name="Scarpelli C."/>
            <person name="Weissenbach J."/>
            <person name="Salanoubat M."/>
            <person name="Quetier F."/>
            <person name="Yu Y."/>
            <person name="Kim H.R."/>
            <person name="Rambo T."/>
            <person name="Currie J."/>
            <person name="Collura K."/>
            <person name="Luo M."/>
            <person name="Yang T."/>
            <person name="Ammiraju J.S.S."/>
            <person name="Engler F."/>
            <person name="Soderlund C."/>
            <person name="Wing R.A."/>
            <person name="Palmer L.E."/>
            <person name="de la Bastide M."/>
            <person name="Spiegel L."/>
            <person name="Nascimento L."/>
            <person name="Zutavern T."/>
            <person name="O'Shaughnessy A."/>
            <person name="Dike S."/>
            <person name="Dedhia N."/>
            <person name="Preston R."/>
            <person name="Balija V."/>
            <person name="McCombie W.R."/>
            <person name="Chow T."/>
            <person name="Chen H."/>
            <person name="Chung M."/>
            <person name="Chen C."/>
            <person name="Shaw J."/>
            <person name="Wu H."/>
            <person name="Hsiao K."/>
            <person name="Chao Y."/>
            <person name="Chu M."/>
            <person name="Cheng C."/>
            <person name="Hour A."/>
            <person name="Lee P."/>
            <person name="Lin S."/>
            <person name="Lin Y."/>
            <person name="Liou J."/>
            <person name="Liu S."/>
            <person name="Hsing Y."/>
            <person name="Raghuvanshi S."/>
            <person name="Mohanty A."/>
            <person name="Bharti A.K."/>
            <person name="Gaur A."/>
            <person name="Gupta V."/>
            <person name="Kumar D."/>
            <person name="Ravi V."/>
            <person name="Vij S."/>
            <person name="Kapur A."/>
            <person name="Khurana P."/>
            <person name="Khurana P."/>
            <person name="Khurana J.P."/>
            <person name="Tyagi A.K."/>
            <person name="Gaikwad K."/>
            <person name="Singh A."/>
            <person name="Dalal V."/>
            <person name="Srivastava S."/>
            <person name="Dixit A."/>
            <person name="Pal A.K."/>
            <person name="Ghazi I.A."/>
            <person name="Yadav M."/>
            <person name="Pandit A."/>
            <person name="Bhargava A."/>
            <person name="Sureshbabu K."/>
            <person name="Batra K."/>
            <person name="Sharma T.R."/>
            <person name="Mohapatra T."/>
            <person name="Singh N.K."/>
            <person name="Messing J."/>
            <person name="Nelson A.B."/>
            <person name="Fuks G."/>
            <person name="Kavchok S."/>
            <person name="Keizer G."/>
            <person name="Linton E."/>
            <person name="Llaca V."/>
            <person name="Song R."/>
            <person name="Tanyolac B."/>
            <person name="Young S."/>
            <person name="Ho-Il K."/>
            <person name="Hahn J.H."/>
            <person name="Sangsakoo G."/>
            <person name="Vanavichit A."/>
            <person name="de Mattos Luiz.A.T."/>
            <person name="Zimmer P.D."/>
            <person name="Malone G."/>
            <person name="Dellagostin O."/>
            <person name="de Oliveira A.C."/>
            <person name="Bevan M."/>
            <person name="Bancroft I."/>
            <person name="Minx P."/>
            <person name="Cordum H."/>
            <person name="Wilson R."/>
            <person name="Cheng Z."/>
            <person name="Jin W."/>
            <person name="Jiang J."/>
            <person name="Leong S.A."/>
            <person name="Iwama H."/>
            <person name="Gojobori T."/>
            <person name="Itoh T."/>
            <person name="Niimura Y."/>
            <person name="Fujii Y."/>
            <person name="Habara T."/>
            <person name="Sakai H."/>
            <person name="Sato Y."/>
            <person name="Wilson G."/>
            <person name="Kumar K."/>
            <person name="McCouch S."/>
            <person name="Juretic N."/>
            <person name="Hoen D."/>
            <person name="Wright S."/>
            <person name="Bruskiewich R."/>
            <person name="Bureau T."/>
            <person name="Miyao A."/>
            <person name="Hirochika H."/>
            <person name="Nishikawa T."/>
            <person name="Kadowaki K."/>
            <person name="Sugiura M."/>
            <person name="Burr B."/>
            <person name="Sasaki T."/>
        </authorList>
    </citation>
    <scope>NUCLEOTIDE SEQUENCE [LARGE SCALE GENOMIC DNA]</scope>
    <source>
        <strain evidence="2">cv. Nipponbare</strain>
    </source>
</reference>
<dbReference type="Gramene" id="Os08t0532350-00">
    <property type="protein sequence ID" value="Os08t0532350-00"/>
    <property type="gene ID" value="Os08g0532350"/>
</dbReference>
<dbReference type="EMBL" id="AP014964">
    <property type="protein sequence ID" value="BAT06406.1"/>
    <property type="molecule type" value="Genomic_DNA"/>
</dbReference>
<organism evidence="1 2">
    <name type="scientific">Oryza sativa subsp. japonica</name>
    <name type="common">Rice</name>
    <dbReference type="NCBI Taxonomy" id="39947"/>
    <lineage>
        <taxon>Eukaryota</taxon>
        <taxon>Viridiplantae</taxon>
        <taxon>Streptophyta</taxon>
        <taxon>Embryophyta</taxon>
        <taxon>Tracheophyta</taxon>
        <taxon>Spermatophyta</taxon>
        <taxon>Magnoliopsida</taxon>
        <taxon>Liliopsida</taxon>
        <taxon>Poales</taxon>
        <taxon>Poaceae</taxon>
        <taxon>BOP clade</taxon>
        <taxon>Oryzoideae</taxon>
        <taxon>Oryzeae</taxon>
        <taxon>Oryzinae</taxon>
        <taxon>Oryza</taxon>
        <taxon>Oryza sativa</taxon>
    </lineage>
</organism>
<accession>A0A0P0XIR8</accession>